<evidence type="ECO:0000313" key="16">
    <source>
        <dbReference type="Proteomes" id="UP000075420"/>
    </source>
</evidence>
<evidence type="ECO:0000256" key="6">
    <source>
        <dbReference type="ARBA" id="ARBA00023002"/>
    </source>
</evidence>
<dbReference type="InterPro" id="IPR050924">
    <property type="entry name" value="Peroxiredoxin_BCP/PrxQ"/>
</dbReference>
<dbReference type="PIRSF" id="PIRSF000239">
    <property type="entry name" value="AHPC"/>
    <property type="match status" value="1"/>
</dbReference>
<evidence type="ECO:0000259" key="14">
    <source>
        <dbReference type="PROSITE" id="PS51352"/>
    </source>
</evidence>
<comment type="similarity">
    <text evidence="10">Belongs to the peroxiredoxin family. BCP/PrxQ subfamily.</text>
</comment>
<dbReference type="AlphaFoldDB" id="A0A150PG11"/>
<name>A0A150PG11_SORCE</name>
<dbReference type="InterPro" id="IPR036249">
    <property type="entry name" value="Thioredoxin-like_sf"/>
</dbReference>
<keyword evidence="7" id="KW-1015">Disulfide bond</keyword>
<evidence type="ECO:0000256" key="5">
    <source>
        <dbReference type="ARBA" id="ARBA00022862"/>
    </source>
</evidence>
<organism evidence="15 16">
    <name type="scientific">Sorangium cellulosum</name>
    <name type="common">Polyangium cellulosum</name>
    <dbReference type="NCBI Taxonomy" id="56"/>
    <lineage>
        <taxon>Bacteria</taxon>
        <taxon>Pseudomonadati</taxon>
        <taxon>Myxococcota</taxon>
        <taxon>Polyangia</taxon>
        <taxon>Polyangiales</taxon>
        <taxon>Polyangiaceae</taxon>
        <taxon>Sorangium</taxon>
    </lineage>
</organism>
<evidence type="ECO:0000256" key="1">
    <source>
        <dbReference type="ARBA" id="ARBA00003330"/>
    </source>
</evidence>
<evidence type="ECO:0000313" key="15">
    <source>
        <dbReference type="EMBL" id="KYF54605.1"/>
    </source>
</evidence>
<keyword evidence="5" id="KW-0049">Antioxidant</keyword>
<dbReference type="GO" id="GO:0005737">
    <property type="term" value="C:cytoplasm"/>
    <property type="evidence" value="ECO:0007669"/>
    <property type="project" value="TreeGrafter"/>
</dbReference>
<dbReference type="CDD" id="cd03017">
    <property type="entry name" value="PRX_BCP"/>
    <property type="match status" value="1"/>
</dbReference>
<dbReference type="GO" id="GO:0008379">
    <property type="term" value="F:thioredoxin peroxidase activity"/>
    <property type="evidence" value="ECO:0007669"/>
    <property type="project" value="TreeGrafter"/>
</dbReference>
<evidence type="ECO:0000256" key="10">
    <source>
        <dbReference type="ARBA" id="ARBA00038489"/>
    </source>
</evidence>
<dbReference type="FunFam" id="3.40.30.10:FF:000007">
    <property type="entry name" value="Thioredoxin-dependent thiol peroxidase"/>
    <property type="match status" value="1"/>
</dbReference>
<comment type="catalytic activity">
    <reaction evidence="12">
        <text>a hydroperoxide + [thioredoxin]-dithiol = an alcohol + [thioredoxin]-disulfide + H2O</text>
        <dbReference type="Rhea" id="RHEA:62620"/>
        <dbReference type="Rhea" id="RHEA-COMP:10698"/>
        <dbReference type="Rhea" id="RHEA-COMP:10700"/>
        <dbReference type="ChEBI" id="CHEBI:15377"/>
        <dbReference type="ChEBI" id="CHEBI:29950"/>
        <dbReference type="ChEBI" id="CHEBI:30879"/>
        <dbReference type="ChEBI" id="CHEBI:35924"/>
        <dbReference type="ChEBI" id="CHEBI:50058"/>
        <dbReference type="EC" id="1.11.1.24"/>
    </reaction>
</comment>
<evidence type="ECO:0000256" key="4">
    <source>
        <dbReference type="ARBA" id="ARBA00022559"/>
    </source>
</evidence>
<dbReference type="GO" id="GO:0045454">
    <property type="term" value="P:cell redox homeostasis"/>
    <property type="evidence" value="ECO:0007669"/>
    <property type="project" value="TreeGrafter"/>
</dbReference>
<accession>A0A150PG11</accession>
<evidence type="ECO:0000256" key="12">
    <source>
        <dbReference type="ARBA" id="ARBA00049091"/>
    </source>
</evidence>
<comment type="subunit">
    <text evidence="2">Monomer.</text>
</comment>
<comment type="caution">
    <text evidence="15">The sequence shown here is derived from an EMBL/GenBank/DDBJ whole genome shotgun (WGS) entry which is preliminary data.</text>
</comment>
<protein>
    <recommendedName>
        <fullName evidence="3">thioredoxin-dependent peroxiredoxin</fullName>
        <ecNumber evidence="3">1.11.1.24</ecNumber>
    </recommendedName>
    <alternativeName>
        <fullName evidence="9">Thioredoxin peroxidase</fullName>
    </alternativeName>
    <alternativeName>
        <fullName evidence="11">Thioredoxin-dependent peroxiredoxin Bcp</fullName>
    </alternativeName>
</protein>
<feature type="domain" description="Thioredoxin" evidence="14">
    <location>
        <begin position="3"/>
        <end position="153"/>
    </location>
</feature>
<keyword evidence="4" id="KW-0575">Peroxidase</keyword>
<proteinExistence type="inferred from homology"/>
<evidence type="ECO:0000256" key="13">
    <source>
        <dbReference type="PIRSR" id="PIRSR000239-1"/>
    </source>
</evidence>
<evidence type="ECO:0000256" key="8">
    <source>
        <dbReference type="ARBA" id="ARBA00023284"/>
    </source>
</evidence>
<keyword evidence="6" id="KW-0560">Oxidoreductase</keyword>
<evidence type="ECO:0000256" key="2">
    <source>
        <dbReference type="ARBA" id="ARBA00011245"/>
    </source>
</evidence>
<dbReference type="PANTHER" id="PTHR42801">
    <property type="entry name" value="THIOREDOXIN-DEPENDENT PEROXIDE REDUCTASE"/>
    <property type="match status" value="1"/>
</dbReference>
<dbReference type="PANTHER" id="PTHR42801:SF4">
    <property type="entry name" value="AHPC_TSA FAMILY PROTEIN"/>
    <property type="match status" value="1"/>
</dbReference>
<dbReference type="GO" id="GO:0034599">
    <property type="term" value="P:cellular response to oxidative stress"/>
    <property type="evidence" value="ECO:0007669"/>
    <property type="project" value="TreeGrafter"/>
</dbReference>
<evidence type="ECO:0000256" key="11">
    <source>
        <dbReference type="ARBA" id="ARBA00042639"/>
    </source>
</evidence>
<comment type="function">
    <text evidence="1">Thiol-specific peroxidase that catalyzes the reduction of hydrogen peroxide and organic hydroperoxides to water and alcohols, respectively. Plays a role in cell protection against oxidative stress by detoxifying peroxides and as sensor of hydrogen peroxide-mediated signaling events.</text>
</comment>
<dbReference type="Pfam" id="PF00578">
    <property type="entry name" value="AhpC-TSA"/>
    <property type="match status" value="1"/>
</dbReference>
<dbReference type="InterPro" id="IPR013766">
    <property type="entry name" value="Thioredoxin_domain"/>
</dbReference>
<keyword evidence="8" id="KW-0676">Redox-active center</keyword>
<dbReference type="InterPro" id="IPR000866">
    <property type="entry name" value="AhpC/TSA"/>
</dbReference>
<dbReference type="EC" id="1.11.1.24" evidence="3"/>
<sequence length="155" mass="17290">MSVEIGKPFPSFALPNQDGKTVRLEDFAGKWLVVYFYPKDDTPGCTIQGKSFTASREDFDKANIAVVGVSEDDVASHKSFCDKFSFTIDLLADTKHELLKAAGVGQSEWKGNLYWDRTTFVIDPQGVLRKTYQKVKPDGHEQVLLNDIAELKAQA</sequence>
<dbReference type="SUPFAM" id="SSF52833">
    <property type="entry name" value="Thioredoxin-like"/>
    <property type="match status" value="1"/>
</dbReference>
<dbReference type="PROSITE" id="PS51352">
    <property type="entry name" value="THIOREDOXIN_2"/>
    <property type="match status" value="1"/>
</dbReference>
<dbReference type="EMBL" id="JELY01001780">
    <property type="protein sequence ID" value="KYF54605.1"/>
    <property type="molecule type" value="Genomic_DNA"/>
</dbReference>
<evidence type="ECO:0000256" key="3">
    <source>
        <dbReference type="ARBA" id="ARBA00013017"/>
    </source>
</evidence>
<dbReference type="Gene3D" id="3.40.30.10">
    <property type="entry name" value="Glutaredoxin"/>
    <property type="match status" value="1"/>
</dbReference>
<evidence type="ECO:0000256" key="7">
    <source>
        <dbReference type="ARBA" id="ARBA00023157"/>
    </source>
</evidence>
<feature type="active site" description="Cysteine sulfenic acid (-SOH) intermediate; for peroxidase activity" evidence="13">
    <location>
        <position position="45"/>
    </location>
</feature>
<evidence type="ECO:0000256" key="9">
    <source>
        <dbReference type="ARBA" id="ARBA00032824"/>
    </source>
</evidence>
<dbReference type="Proteomes" id="UP000075420">
    <property type="component" value="Unassembled WGS sequence"/>
</dbReference>
<gene>
    <name evidence="15" type="ORF">BE08_18605</name>
</gene>
<dbReference type="InterPro" id="IPR024706">
    <property type="entry name" value="Peroxiredoxin_AhpC-typ"/>
</dbReference>
<reference evidence="15 16" key="1">
    <citation type="submission" date="2014-02" db="EMBL/GenBank/DDBJ databases">
        <title>The small core and large imbalanced accessory genome model reveals a collaborative survival strategy of Sorangium cellulosum strains in nature.</title>
        <authorList>
            <person name="Han K."/>
            <person name="Peng R."/>
            <person name="Blom J."/>
            <person name="Li Y.-Z."/>
        </authorList>
    </citation>
    <scope>NUCLEOTIDE SEQUENCE [LARGE SCALE GENOMIC DNA]</scope>
    <source>
        <strain evidence="15 16">So0157-25</strain>
    </source>
</reference>